<dbReference type="InterPro" id="IPR008972">
    <property type="entry name" value="Cupredoxin"/>
</dbReference>
<sequence length="124" mass="12714">MSNPNTTISIVSVAVANAGTVNLTYSTGTNAPANNNGNVKEQDGQGAAQVTYTSAVAGWTVCGYTVSGAVPSDMTITTAGNSVLIVDRATATTQEQLNFCLQVKNAQGQVYTSTDPTVVNEPPK</sequence>
<protein>
    <submittedName>
        <fullName evidence="2">Uncharacterized protein</fullName>
    </submittedName>
</protein>
<dbReference type="EMBL" id="JAEDAL010000002">
    <property type="protein sequence ID" value="MBH9552666.1"/>
    <property type="molecule type" value="Genomic_DNA"/>
</dbReference>
<dbReference type="RefSeq" id="WP_198100257.1">
    <property type="nucleotide sequence ID" value="NZ_JAEDAL010000002.1"/>
</dbReference>
<evidence type="ECO:0000256" key="1">
    <source>
        <dbReference type="ARBA" id="ARBA00004418"/>
    </source>
</evidence>
<proteinExistence type="predicted"/>
<accession>A0A931NEM3</accession>
<dbReference type="Proteomes" id="UP000620139">
    <property type="component" value="Unassembled WGS sequence"/>
</dbReference>
<reference evidence="2" key="1">
    <citation type="submission" date="2020-12" db="EMBL/GenBank/DDBJ databases">
        <title>The genome sequence of Inhella sp. 4Y17.</title>
        <authorList>
            <person name="Liu Y."/>
        </authorList>
    </citation>
    <scope>NUCLEOTIDE SEQUENCE</scope>
    <source>
        <strain evidence="2">4Y10</strain>
    </source>
</reference>
<organism evidence="2 3">
    <name type="scientific">Inhella gelatinilytica</name>
    <dbReference type="NCBI Taxonomy" id="2795030"/>
    <lineage>
        <taxon>Bacteria</taxon>
        <taxon>Pseudomonadati</taxon>
        <taxon>Pseudomonadota</taxon>
        <taxon>Betaproteobacteria</taxon>
        <taxon>Burkholderiales</taxon>
        <taxon>Sphaerotilaceae</taxon>
        <taxon>Inhella</taxon>
    </lineage>
</organism>
<dbReference type="SUPFAM" id="SSF49503">
    <property type="entry name" value="Cupredoxins"/>
    <property type="match status" value="1"/>
</dbReference>
<dbReference type="GO" id="GO:0042597">
    <property type="term" value="C:periplasmic space"/>
    <property type="evidence" value="ECO:0007669"/>
    <property type="project" value="UniProtKB-SubCell"/>
</dbReference>
<evidence type="ECO:0000313" key="2">
    <source>
        <dbReference type="EMBL" id="MBH9552666.1"/>
    </source>
</evidence>
<name>A0A931NEM3_9BURK</name>
<comment type="subcellular location">
    <subcellularLocation>
        <location evidence="1">Periplasm</location>
    </subcellularLocation>
</comment>
<comment type="caution">
    <text evidence="2">The sequence shown here is derived from an EMBL/GenBank/DDBJ whole genome shotgun (WGS) entry which is preliminary data.</text>
</comment>
<evidence type="ECO:0000313" key="3">
    <source>
        <dbReference type="Proteomes" id="UP000620139"/>
    </source>
</evidence>
<keyword evidence="3" id="KW-1185">Reference proteome</keyword>
<gene>
    <name evidence="2" type="ORF">I7X43_07345</name>
</gene>
<dbReference type="AlphaFoldDB" id="A0A931NEM3"/>